<keyword evidence="3" id="KW-1185">Reference proteome</keyword>
<evidence type="ECO:0000313" key="3">
    <source>
        <dbReference type="Proteomes" id="UP000195331"/>
    </source>
</evidence>
<reference evidence="2 3" key="1">
    <citation type="submission" date="2017-04" db="EMBL/GenBank/DDBJ databases">
        <title>Whole Genome Sequence of 1,4-Dioxane Degrading Bacterium Mycobacterium dioxanotrophicus PH-06.</title>
        <authorList>
            <person name="He Y."/>
        </authorList>
    </citation>
    <scope>NUCLEOTIDE SEQUENCE [LARGE SCALE GENOMIC DNA]</scope>
    <source>
        <strain evidence="2 3">PH-06</strain>
        <plasmid evidence="2 3">unnamed1</plasmid>
    </source>
</reference>
<keyword evidence="1" id="KW-1133">Transmembrane helix</keyword>
<keyword evidence="1" id="KW-0812">Transmembrane</keyword>
<proteinExistence type="predicted"/>
<keyword evidence="1" id="KW-0472">Membrane</keyword>
<evidence type="ECO:0000256" key="1">
    <source>
        <dbReference type="SAM" id="Phobius"/>
    </source>
</evidence>
<dbReference type="AlphaFoldDB" id="A0A1Y0CFW2"/>
<evidence type="ECO:0000313" key="2">
    <source>
        <dbReference type="EMBL" id="ART74179.1"/>
    </source>
</evidence>
<dbReference type="KEGG" id="mdx:BTO20_36575"/>
<feature type="transmembrane region" description="Helical" evidence="1">
    <location>
        <begin position="6"/>
        <end position="22"/>
    </location>
</feature>
<sequence>MALLVVSVAVGSLIAAAAVYDYRRRIATARRVSVRSHLISAVMMVLLSAVVGVWAIIDDNRVFTIPCSVIVGLVGVALLVRLTRDRIRSK</sequence>
<geneLocation type="plasmid" evidence="2 3">
    <name>unnamed1</name>
</geneLocation>
<dbReference type="EMBL" id="CP020810">
    <property type="protein sequence ID" value="ART74179.1"/>
    <property type="molecule type" value="Genomic_DNA"/>
</dbReference>
<keyword evidence="2" id="KW-0614">Plasmid</keyword>
<protein>
    <submittedName>
        <fullName evidence="2">Uncharacterized protein</fullName>
    </submittedName>
</protein>
<feature type="transmembrane region" description="Helical" evidence="1">
    <location>
        <begin position="34"/>
        <end position="57"/>
    </location>
</feature>
<accession>A0A1Y0CFW2</accession>
<name>A0A1Y0CFW2_9MYCO</name>
<organism evidence="2 3">
    <name type="scientific">Mycobacterium dioxanotrophicus</name>
    <dbReference type="NCBI Taxonomy" id="482462"/>
    <lineage>
        <taxon>Bacteria</taxon>
        <taxon>Bacillati</taxon>
        <taxon>Actinomycetota</taxon>
        <taxon>Actinomycetes</taxon>
        <taxon>Mycobacteriales</taxon>
        <taxon>Mycobacteriaceae</taxon>
        <taxon>Mycobacterium</taxon>
    </lineage>
</organism>
<gene>
    <name evidence="2" type="ORF">BTO20_36575</name>
</gene>
<dbReference type="Proteomes" id="UP000195331">
    <property type="component" value="Plasmid unnamed1"/>
</dbReference>
<feature type="transmembrane region" description="Helical" evidence="1">
    <location>
        <begin position="63"/>
        <end position="82"/>
    </location>
</feature>